<protein>
    <recommendedName>
        <fullName evidence="3">Right-handed parallel beta-helix repeat-containing protein</fullName>
    </recommendedName>
</protein>
<accession>A0ABM6S1R1</accession>
<dbReference type="RefSeq" id="WP_084970062.1">
    <property type="nucleotide sequence ID" value="NZ_CP026378.1"/>
</dbReference>
<evidence type="ECO:0000313" key="2">
    <source>
        <dbReference type="Proteomes" id="UP000237673"/>
    </source>
</evidence>
<name>A0ABM6S1R1_9GAMM</name>
<dbReference type="SUPFAM" id="SSF51126">
    <property type="entry name" value="Pectin lyase-like"/>
    <property type="match status" value="1"/>
</dbReference>
<dbReference type="Proteomes" id="UP000237673">
    <property type="component" value="Chromosome"/>
</dbReference>
<evidence type="ECO:0000313" key="1">
    <source>
        <dbReference type="EMBL" id="AUY25656.1"/>
    </source>
</evidence>
<gene>
    <name evidence="1" type="ORF">C2E16_12540</name>
</gene>
<dbReference type="EMBL" id="CP026378">
    <property type="protein sequence ID" value="AUY25656.1"/>
    <property type="molecule type" value="Genomic_DNA"/>
</dbReference>
<dbReference type="GeneID" id="84632112"/>
<dbReference type="InterPro" id="IPR011050">
    <property type="entry name" value="Pectin_lyase_fold/virulence"/>
</dbReference>
<evidence type="ECO:0008006" key="3">
    <source>
        <dbReference type="Google" id="ProtNLM"/>
    </source>
</evidence>
<proteinExistence type="predicted"/>
<keyword evidence="2" id="KW-1185">Reference proteome</keyword>
<sequence length="566" mass="61023">MPVFTSSLNIRVTTATDYKTDNTKALQALLQQATHIIIDTVINLSDQVKTSFEGQVIEGTETGEIRPIGEKMKTHSMIVLKHPNCKILNLHSTNPLLLQSNLASNKGGGRQGTIDIQADFCLIQGCTMVNQVNAVIAGSNYRAHGSRILENNFFDCLGVGLEDRGDAVSIWGSGTVIDGNYASCKEGTDGRLAFHAEAPVTNNDGRPEFDAQHTIMTNNLAWGPFRRHFAFEGITNGVSIGNISIGGATWWGEAYIMCSNVLVENTIKYTRTADIKNGEEQWHPIRGAICIQNWSKHVNIRSMVLMDEKSAGAGVVLTRSSTVQGDHKLTLQVSMQNRGLETNTAFDLVPAEDLHLNNCYAEGFGMQIRSGAAEHNNLLLTSCRFVGNGTATGILFNKPSGTLGGNLSINNCIIDVGANNIAIHLIELANVHIANSGLRAAKLAVDLQDIKEKFVLNDCYNMNTDVLLGLRYSAREGTSSPVAREAGDVPNIAWLVNDNVGINSGFIYSQAQLAARDGAINTTGKVTGKMVLGYDANKQLRYYYATGSSATAPWAALETTGSVTPA</sequence>
<reference evidence="1 2" key="1">
    <citation type="submission" date="2018-01" db="EMBL/GenBank/DDBJ databases">
        <title>Complete and assembled Genome of Pantoea calida DSM22759T.</title>
        <authorList>
            <person name="Stevens M.J.A."/>
            <person name="Zurfluh K."/>
            <person name="Stephan R."/>
        </authorList>
    </citation>
    <scope>NUCLEOTIDE SEQUENCE [LARGE SCALE GENOMIC DNA]</scope>
    <source>
        <strain evidence="1 2">DSM 22759</strain>
    </source>
</reference>
<organism evidence="1 2">
    <name type="scientific">Mixta calida</name>
    <dbReference type="NCBI Taxonomy" id="665913"/>
    <lineage>
        <taxon>Bacteria</taxon>
        <taxon>Pseudomonadati</taxon>
        <taxon>Pseudomonadota</taxon>
        <taxon>Gammaproteobacteria</taxon>
        <taxon>Enterobacterales</taxon>
        <taxon>Erwiniaceae</taxon>
        <taxon>Mixta</taxon>
    </lineage>
</organism>